<feature type="compositionally biased region" description="Low complexity" evidence="21">
    <location>
        <begin position="92"/>
        <end position="114"/>
    </location>
</feature>
<gene>
    <name evidence="23" type="ORF">B0T24DRAFT_709195</name>
</gene>
<feature type="compositionally biased region" description="Low complexity" evidence="21">
    <location>
        <begin position="31"/>
        <end position="43"/>
    </location>
</feature>
<keyword evidence="7" id="KW-0134">Cell wall</keyword>
<dbReference type="Gene3D" id="3.20.20.80">
    <property type="entry name" value="Glycosidases"/>
    <property type="match status" value="1"/>
</dbReference>
<evidence type="ECO:0000256" key="16">
    <source>
        <dbReference type="ARBA" id="ARBA00023326"/>
    </source>
</evidence>
<dbReference type="GO" id="GO:0009277">
    <property type="term" value="C:fungal-type cell wall"/>
    <property type="evidence" value="ECO:0007669"/>
    <property type="project" value="TreeGrafter"/>
</dbReference>
<evidence type="ECO:0000256" key="7">
    <source>
        <dbReference type="ARBA" id="ARBA00022512"/>
    </source>
</evidence>
<dbReference type="PANTHER" id="PTHR16631">
    <property type="entry name" value="GLUCAN 1,3-BETA-GLUCOSIDASE"/>
    <property type="match status" value="1"/>
</dbReference>
<evidence type="ECO:0000256" key="12">
    <source>
        <dbReference type="ARBA" id="ARBA00023136"/>
    </source>
</evidence>
<keyword evidence="12 22" id="KW-0472">Membrane</keyword>
<evidence type="ECO:0000256" key="10">
    <source>
        <dbReference type="ARBA" id="ARBA00022801"/>
    </source>
</evidence>
<evidence type="ECO:0000256" key="1">
    <source>
        <dbReference type="ARBA" id="ARBA00000382"/>
    </source>
</evidence>
<keyword evidence="24" id="KW-1185">Reference proteome</keyword>
<keyword evidence="8" id="KW-0964">Secreted</keyword>
<accession>A0AAE0N0Y6</accession>
<keyword evidence="16" id="KW-0624">Polysaccharide degradation</keyword>
<dbReference type="GO" id="GO:0009986">
    <property type="term" value="C:cell surface"/>
    <property type="evidence" value="ECO:0007669"/>
    <property type="project" value="TreeGrafter"/>
</dbReference>
<feature type="transmembrane region" description="Helical" evidence="22">
    <location>
        <begin position="425"/>
        <end position="449"/>
    </location>
</feature>
<evidence type="ECO:0000256" key="19">
    <source>
        <dbReference type="ARBA" id="ARBA00043078"/>
    </source>
</evidence>
<evidence type="ECO:0000313" key="24">
    <source>
        <dbReference type="Proteomes" id="UP001287356"/>
    </source>
</evidence>
<evidence type="ECO:0000256" key="9">
    <source>
        <dbReference type="ARBA" id="ARBA00022729"/>
    </source>
</evidence>
<proteinExistence type="inferred from homology"/>
<dbReference type="FunFam" id="3.20.20.80:FF:000151">
    <property type="entry name" value="Glucan endo-1,3-beta-glucosidase btgC"/>
    <property type="match status" value="1"/>
</dbReference>
<reference evidence="23" key="1">
    <citation type="journal article" date="2023" name="Mol. Phylogenet. Evol.">
        <title>Genome-scale phylogeny and comparative genomics of the fungal order Sordariales.</title>
        <authorList>
            <person name="Hensen N."/>
            <person name="Bonometti L."/>
            <person name="Westerberg I."/>
            <person name="Brannstrom I.O."/>
            <person name="Guillou S."/>
            <person name="Cros-Aarteil S."/>
            <person name="Calhoun S."/>
            <person name="Haridas S."/>
            <person name="Kuo A."/>
            <person name="Mondo S."/>
            <person name="Pangilinan J."/>
            <person name="Riley R."/>
            <person name="LaButti K."/>
            <person name="Andreopoulos B."/>
            <person name="Lipzen A."/>
            <person name="Chen C."/>
            <person name="Yan M."/>
            <person name="Daum C."/>
            <person name="Ng V."/>
            <person name="Clum A."/>
            <person name="Steindorff A."/>
            <person name="Ohm R.A."/>
            <person name="Martin F."/>
            <person name="Silar P."/>
            <person name="Natvig D.O."/>
            <person name="Lalanne C."/>
            <person name="Gautier V."/>
            <person name="Ament-Velasquez S.L."/>
            <person name="Kruys A."/>
            <person name="Hutchinson M.I."/>
            <person name="Powell A.J."/>
            <person name="Barry K."/>
            <person name="Miller A.N."/>
            <person name="Grigoriev I.V."/>
            <person name="Debuchy R."/>
            <person name="Gladieux P."/>
            <person name="Hiltunen Thoren M."/>
            <person name="Johannesson H."/>
        </authorList>
    </citation>
    <scope>NUCLEOTIDE SEQUENCE</scope>
    <source>
        <strain evidence="23">CBS 958.72</strain>
    </source>
</reference>
<evidence type="ECO:0000256" key="4">
    <source>
        <dbReference type="ARBA" id="ARBA00008773"/>
    </source>
</evidence>
<evidence type="ECO:0000256" key="11">
    <source>
        <dbReference type="ARBA" id="ARBA00022968"/>
    </source>
</evidence>
<evidence type="ECO:0000256" key="5">
    <source>
        <dbReference type="ARBA" id="ARBA00012780"/>
    </source>
</evidence>
<dbReference type="InterPro" id="IPR017853">
    <property type="entry name" value="GH"/>
</dbReference>
<keyword evidence="22" id="KW-0812">Transmembrane</keyword>
<evidence type="ECO:0000256" key="15">
    <source>
        <dbReference type="ARBA" id="ARBA00023316"/>
    </source>
</evidence>
<keyword evidence="22" id="KW-1133">Transmembrane helix</keyword>
<evidence type="ECO:0000256" key="6">
    <source>
        <dbReference type="ARBA" id="ARBA00022475"/>
    </source>
</evidence>
<keyword evidence="15" id="KW-0961">Cell wall biogenesis/degradation</keyword>
<evidence type="ECO:0000256" key="13">
    <source>
        <dbReference type="ARBA" id="ARBA00023180"/>
    </source>
</evidence>
<evidence type="ECO:0000256" key="21">
    <source>
        <dbReference type="SAM" id="MobiDB-lite"/>
    </source>
</evidence>
<feature type="region of interest" description="Disordered" evidence="21">
    <location>
        <begin position="1"/>
        <end position="182"/>
    </location>
</feature>
<dbReference type="EMBL" id="JAULSN010000007">
    <property type="protein sequence ID" value="KAK3366821.1"/>
    <property type="molecule type" value="Genomic_DNA"/>
</dbReference>
<dbReference type="Pfam" id="PF00332">
    <property type="entry name" value="Glyco_hydro_17"/>
    <property type="match status" value="1"/>
</dbReference>
<keyword evidence="6" id="KW-1003">Cell membrane</keyword>
<feature type="compositionally biased region" description="Low complexity" evidence="21">
    <location>
        <begin position="148"/>
        <end position="166"/>
    </location>
</feature>
<dbReference type="GO" id="GO:0005886">
    <property type="term" value="C:plasma membrane"/>
    <property type="evidence" value="ECO:0007669"/>
    <property type="project" value="UniProtKB-SubCell"/>
</dbReference>
<dbReference type="AlphaFoldDB" id="A0AAE0N0Y6"/>
<dbReference type="InterPro" id="IPR050732">
    <property type="entry name" value="Beta-glucan_modifiers"/>
</dbReference>
<evidence type="ECO:0000256" key="18">
    <source>
        <dbReference type="ARBA" id="ARBA00042373"/>
    </source>
</evidence>
<evidence type="ECO:0000256" key="20">
    <source>
        <dbReference type="RuleBase" id="RU004335"/>
    </source>
</evidence>
<evidence type="ECO:0000256" key="14">
    <source>
        <dbReference type="ARBA" id="ARBA00023277"/>
    </source>
</evidence>
<comment type="similarity">
    <text evidence="4 20">Belongs to the glycosyl hydrolase 17 family.</text>
</comment>
<evidence type="ECO:0000256" key="2">
    <source>
        <dbReference type="ARBA" id="ARBA00004191"/>
    </source>
</evidence>
<dbReference type="GO" id="GO:0005576">
    <property type="term" value="C:extracellular region"/>
    <property type="evidence" value="ECO:0007669"/>
    <property type="project" value="TreeGrafter"/>
</dbReference>
<dbReference type="SUPFAM" id="SSF51445">
    <property type="entry name" value="(Trans)glycosidases"/>
    <property type="match status" value="1"/>
</dbReference>
<evidence type="ECO:0000256" key="3">
    <source>
        <dbReference type="ARBA" id="ARBA00004401"/>
    </source>
</evidence>
<evidence type="ECO:0000313" key="23">
    <source>
        <dbReference type="EMBL" id="KAK3366821.1"/>
    </source>
</evidence>
<reference evidence="23" key="2">
    <citation type="submission" date="2023-06" db="EMBL/GenBank/DDBJ databases">
        <authorList>
            <consortium name="Lawrence Berkeley National Laboratory"/>
            <person name="Haridas S."/>
            <person name="Hensen N."/>
            <person name="Bonometti L."/>
            <person name="Westerberg I."/>
            <person name="Brannstrom I.O."/>
            <person name="Guillou S."/>
            <person name="Cros-Aarteil S."/>
            <person name="Calhoun S."/>
            <person name="Kuo A."/>
            <person name="Mondo S."/>
            <person name="Pangilinan J."/>
            <person name="Riley R."/>
            <person name="Labutti K."/>
            <person name="Andreopoulos B."/>
            <person name="Lipzen A."/>
            <person name="Chen C."/>
            <person name="Yanf M."/>
            <person name="Daum C."/>
            <person name="Ng V."/>
            <person name="Clum A."/>
            <person name="Steindorff A."/>
            <person name="Ohm R."/>
            <person name="Martin F."/>
            <person name="Silar P."/>
            <person name="Natvig D."/>
            <person name="Lalanne C."/>
            <person name="Gautier V."/>
            <person name="Ament-Velasquez S.L."/>
            <person name="Kruys A."/>
            <person name="Hutchinson M.I."/>
            <person name="Powell A.J."/>
            <person name="Barry K."/>
            <person name="Miller A.N."/>
            <person name="Grigoriev I.V."/>
            <person name="Debuchy R."/>
            <person name="Gladieux P."/>
            <person name="Thoren M.H."/>
            <person name="Johannesson H."/>
        </authorList>
    </citation>
    <scope>NUCLEOTIDE SEQUENCE</scope>
    <source>
        <strain evidence="23">CBS 958.72</strain>
    </source>
</reference>
<sequence length="797" mass="86094">MAQRNYPYEHDMGEREPLDIPNPSPPRHRQQYPQHQQPYQQPYDQPPEQYPTLSQHPEDPFATPPRSRPGPSAHPDSAFDRLRAQRRYSREPPANGASSSGWAAGPQAAASVAPNGFREEDLASPVSPPQPPPHRGVEGRNQSRDADYYPPRTNYPPRTEYPPRNRAFPPQSNITPGADNFSDAAAGGMAGIALSVAEHNARESGLNAIQSAGYPQPGQPQEQWRNNGREYSDGRGGQMGGQQQRQAVSGVPYGHLDNPADADSVSSLPSSSNNLSAGNVTPGHRTPSRSPHSVVNDIYTDDPYQIYSRPQDPRLGAVDPLAIEDDGDDGLTYGVRKGPRTSMLSLGGSSHRGRDAAAAAGGAAAGVAAGGVLGGLAGRNGTRNLSGYYAPVHNGLSAGPSGLPGEKSGWPSAEDPKKKSRRWRLIIILGVIVLAIAGIALGVVFGVVLKRNGGSGSSSSSNGSSGSAADDTAANGDLGINSGEIKALLNNPNLHKVFPGVDYTPVNTQYPDCIHNPPSQNNITRDVAVLSQLTNTIRLYGTDCNQTQMVIHALNQLKMQDTIKVWLGVWQDNNDTTNARQLTQMWDILDQYGEKPFKGLIVANEILFREQMTVADLTLLLSNVRQNVTARGMSLPVATSDLGDKWTAQLAAQSDYVMANIHPFFSGTEVAEAAAWTNNFWQVNNGPFFKSDKDKNIISETGWPSQGGTSCGTVTETVCPDKAVAGIDEMNQFMDDWVCQALANGTQYFWFEAFDEPWKIQFNTADQQWEDHWGLMDVDRNLKSGVKVPDCGGKTVD</sequence>
<keyword evidence="10 23" id="KW-0378">Hydrolase</keyword>
<dbReference type="PANTHER" id="PTHR16631:SF17">
    <property type="entry name" value="GLUCAN ENDO-1,3-BETA-GLUCOSIDASE BTGC"/>
    <property type="match status" value="1"/>
</dbReference>
<protein>
    <recommendedName>
        <fullName evidence="5">glucan endo-1,3-beta-D-glucosidase</fullName>
        <ecNumber evidence="5">3.2.1.39</ecNumber>
    </recommendedName>
    <alternativeName>
        <fullName evidence="19">Endo-1,3-beta-glucanase btgC</fullName>
    </alternativeName>
    <alternativeName>
        <fullName evidence="18">Laminarinase btgC</fullName>
    </alternativeName>
</protein>
<comment type="subcellular location">
    <subcellularLocation>
        <location evidence="3">Cell membrane</location>
        <topology evidence="3">Single-pass type II membrane protein</topology>
    </subcellularLocation>
    <subcellularLocation>
        <location evidence="2">Secreted</location>
        <location evidence="2">Cell wall</location>
    </subcellularLocation>
</comment>
<dbReference type="Proteomes" id="UP001287356">
    <property type="component" value="Unassembled WGS sequence"/>
</dbReference>
<comment type="function">
    <text evidence="17">Glucanases play a role in cell expansion during growth, in cell-cell fusion during mating, and in spore release during sporulation. This enzyme may be involved in beta-glucan degradation. Active on laminarin and lichenan.</text>
</comment>
<evidence type="ECO:0000256" key="22">
    <source>
        <dbReference type="SAM" id="Phobius"/>
    </source>
</evidence>
<evidence type="ECO:0000256" key="8">
    <source>
        <dbReference type="ARBA" id="ARBA00022525"/>
    </source>
</evidence>
<feature type="compositionally biased region" description="Low complexity" evidence="21">
    <location>
        <begin position="259"/>
        <end position="276"/>
    </location>
</feature>
<name>A0AAE0N0Y6_9PEZI</name>
<dbReference type="GO" id="GO:0071555">
    <property type="term" value="P:cell wall organization"/>
    <property type="evidence" value="ECO:0007669"/>
    <property type="project" value="UniProtKB-KW"/>
</dbReference>
<organism evidence="23 24">
    <name type="scientific">Lasiosphaeria ovina</name>
    <dbReference type="NCBI Taxonomy" id="92902"/>
    <lineage>
        <taxon>Eukaryota</taxon>
        <taxon>Fungi</taxon>
        <taxon>Dikarya</taxon>
        <taxon>Ascomycota</taxon>
        <taxon>Pezizomycotina</taxon>
        <taxon>Sordariomycetes</taxon>
        <taxon>Sordariomycetidae</taxon>
        <taxon>Sordariales</taxon>
        <taxon>Lasiosphaeriaceae</taxon>
        <taxon>Lasiosphaeria</taxon>
    </lineage>
</organism>
<feature type="region of interest" description="Disordered" evidence="21">
    <location>
        <begin position="320"/>
        <end position="351"/>
    </location>
</feature>
<feature type="compositionally biased region" description="Basic and acidic residues" evidence="21">
    <location>
        <begin position="135"/>
        <end position="147"/>
    </location>
</feature>
<feature type="region of interest" description="Disordered" evidence="21">
    <location>
        <begin position="206"/>
        <end position="297"/>
    </location>
</feature>
<evidence type="ECO:0000256" key="17">
    <source>
        <dbReference type="ARBA" id="ARBA00037649"/>
    </source>
</evidence>
<dbReference type="GO" id="GO:0000272">
    <property type="term" value="P:polysaccharide catabolic process"/>
    <property type="evidence" value="ECO:0007669"/>
    <property type="project" value="UniProtKB-KW"/>
</dbReference>
<comment type="catalytic activity">
    <reaction evidence="1">
        <text>Hydrolysis of (1-&gt;3)-beta-D-glucosidic linkages in (1-&gt;3)-beta-D-glucans.</text>
        <dbReference type="EC" id="3.2.1.39"/>
    </reaction>
</comment>
<dbReference type="InterPro" id="IPR000490">
    <property type="entry name" value="Glyco_hydro_17"/>
</dbReference>
<keyword evidence="9" id="KW-0732">Signal</keyword>
<feature type="compositionally biased region" description="Basic and acidic residues" evidence="21">
    <location>
        <begin position="7"/>
        <end position="18"/>
    </location>
</feature>
<dbReference type="EC" id="3.2.1.39" evidence="5"/>
<keyword evidence="13" id="KW-0325">Glycoprotein</keyword>
<keyword evidence="14" id="KW-0119">Carbohydrate metabolism</keyword>
<dbReference type="GO" id="GO:0042973">
    <property type="term" value="F:glucan endo-1,3-beta-D-glucosidase activity"/>
    <property type="evidence" value="ECO:0007669"/>
    <property type="project" value="UniProtKB-EC"/>
</dbReference>
<comment type="caution">
    <text evidence="23">The sequence shown here is derived from an EMBL/GenBank/DDBJ whole genome shotgun (WGS) entry which is preliminary data.</text>
</comment>
<keyword evidence="11" id="KW-0735">Signal-anchor</keyword>